<dbReference type="RefSeq" id="WP_073181069.1">
    <property type="nucleotide sequence ID" value="NZ_FQYI01000028.1"/>
</dbReference>
<dbReference type="NCBIfam" id="NF033516">
    <property type="entry name" value="transpos_IS3"/>
    <property type="match status" value="1"/>
</dbReference>
<dbReference type="EMBL" id="FQYI01000028">
    <property type="protein sequence ID" value="SHJ27618.1"/>
    <property type="molecule type" value="Genomic_DNA"/>
</dbReference>
<evidence type="ECO:0000313" key="3">
    <source>
        <dbReference type="Proteomes" id="UP000184335"/>
    </source>
</evidence>
<dbReference type="Pfam" id="PF00665">
    <property type="entry name" value="rve"/>
    <property type="match status" value="1"/>
</dbReference>
<accession>A0A1M6HZF5</accession>
<dbReference type="PANTHER" id="PTHR46889:SF4">
    <property type="entry name" value="TRANSPOSASE INSO FOR INSERTION SEQUENCE ELEMENT IS911B-RELATED"/>
    <property type="match status" value="1"/>
</dbReference>
<keyword evidence="3" id="KW-1185">Reference proteome</keyword>
<dbReference type="InterPro" id="IPR001584">
    <property type="entry name" value="Integrase_cat-core"/>
</dbReference>
<dbReference type="Gene3D" id="3.30.420.10">
    <property type="entry name" value="Ribonuclease H-like superfamily/Ribonuclease H"/>
    <property type="match status" value="1"/>
</dbReference>
<dbReference type="PROSITE" id="PS50994">
    <property type="entry name" value="INTEGRASE"/>
    <property type="match status" value="1"/>
</dbReference>
<dbReference type="InterPro" id="IPR050900">
    <property type="entry name" value="Transposase_IS3/IS150/IS904"/>
</dbReference>
<dbReference type="GO" id="GO:0015074">
    <property type="term" value="P:DNA integration"/>
    <property type="evidence" value="ECO:0007669"/>
    <property type="project" value="InterPro"/>
</dbReference>
<reference evidence="2 3" key="1">
    <citation type="submission" date="2016-11" db="EMBL/GenBank/DDBJ databases">
        <authorList>
            <person name="Jaros S."/>
            <person name="Januszkiewicz K."/>
            <person name="Wedrychowicz H."/>
        </authorList>
    </citation>
    <scope>NUCLEOTIDE SEQUENCE [LARGE SCALE GENOMIC DNA]</scope>
    <source>
        <strain evidence="2 3">DSM 25479</strain>
    </source>
</reference>
<dbReference type="SUPFAM" id="SSF53098">
    <property type="entry name" value="Ribonuclease H-like"/>
    <property type="match status" value="1"/>
</dbReference>
<feature type="domain" description="Integrase catalytic" evidence="1">
    <location>
        <begin position="115"/>
        <end position="274"/>
    </location>
</feature>
<proteinExistence type="predicted"/>
<dbReference type="OrthoDB" id="9815231at2"/>
<dbReference type="GO" id="GO:0003676">
    <property type="term" value="F:nucleic acid binding"/>
    <property type="evidence" value="ECO:0007669"/>
    <property type="project" value="InterPro"/>
</dbReference>
<dbReference type="AlphaFoldDB" id="A0A1M6HZF5"/>
<dbReference type="InterPro" id="IPR048020">
    <property type="entry name" value="Transpos_IS3"/>
</dbReference>
<gene>
    <name evidence="2" type="ORF">SAMN05443429_1281</name>
</gene>
<evidence type="ECO:0000259" key="1">
    <source>
        <dbReference type="PROSITE" id="PS50994"/>
    </source>
</evidence>
<sequence length="274" mass="31956">MIDVRLLLEKKCKMSLREQCALLDINRSSVYYKSKGENSDNLKAMTLMDLHILDEPTAGVITMQNMLEEHGLRMSYERVRRLMRKAAIMPIYPRRMLTQKGENKYIYPYLLRGVAITRPNQVWQIDITYIPMKSGFMYLTAIIDVHSRYIVGWGLSNSLEASESLKVVAEAIAKHGTPEILNSDQGSQFTCKAYVEYLKKENIKISMDGKGRCVDNIYIERFWRTLKYQHIYLNPASDGLELYLGIQQWLTKYHYRRHQGIKLQKPIEIYKSAA</sequence>
<name>A0A1M6HZF5_9FLAO</name>
<protein>
    <submittedName>
        <fullName evidence="2">Putative transposase</fullName>
    </submittedName>
</protein>
<dbReference type="Proteomes" id="UP000184335">
    <property type="component" value="Unassembled WGS sequence"/>
</dbReference>
<evidence type="ECO:0000313" key="2">
    <source>
        <dbReference type="EMBL" id="SHJ27618.1"/>
    </source>
</evidence>
<dbReference type="InterPro" id="IPR036397">
    <property type="entry name" value="RNaseH_sf"/>
</dbReference>
<organism evidence="2 3">
    <name type="scientific">Cruoricaptor ignavus</name>
    <dbReference type="NCBI Taxonomy" id="1118202"/>
    <lineage>
        <taxon>Bacteria</taxon>
        <taxon>Pseudomonadati</taxon>
        <taxon>Bacteroidota</taxon>
        <taxon>Flavobacteriia</taxon>
        <taxon>Flavobacteriales</taxon>
        <taxon>Weeksellaceae</taxon>
        <taxon>Cruoricaptor</taxon>
    </lineage>
</organism>
<dbReference type="PANTHER" id="PTHR46889">
    <property type="entry name" value="TRANSPOSASE INSF FOR INSERTION SEQUENCE IS3B-RELATED"/>
    <property type="match status" value="1"/>
</dbReference>
<dbReference type="InterPro" id="IPR012337">
    <property type="entry name" value="RNaseH-like_sf"/>
</dbReference>